<dbReference type="GO" id="GO:0005737">
    <property type="term" value="C:cytoplasm"/>
    <property type="evidence" value="ECO:0007669"/>
    <property type="project" value="InterPro"/>
</dbReference>
<dbReference type="PANTHER" id="PTHR48100">
    <property type="entry name" value="BROAD-SPECIFICITY PHOSPHATASE YOR283W-RELATED"/>
    <property type="match status" value="1"/>
</dbReference>
<dbReference type="Pfam" id="PF00300">
    <property type="entry name" value="His_Phos_1"/>
    <property type="match status" value="1"/>
</dbReference>
<dbReference type="EMBL" id="FOBH01000017">
    <property type="protein sequence ID" value="SEL59346.1"/>
    <property type="molecule type" value="Genomic_DNA"/>
</dbReference>
<dbReference type="InterPro" id="IPR050275">
    <property type="entry name" value="PGM_Phosphatase"/>
</dbReference>
<dbReference type="STRING" id="1233.SAMN05216387_11723"/>
<dbReference type="Gene3D" id="3.40.50.1240">
    <property type="entry name" value="Phosphoglycerate mutase-like"/>
    <property type="match status" value="1"/>
</dbReference>
<protein>
    <submittedName>
        <fullName evidence="1">Phosphohistidine phosphatase, SixA</fullName>
    </submittedName>
</protein>
<proteinExistence type="predicted"/>
<dbReference type="SMART" id="SM00855">
    <property type="entry name" value="PGAM"/>
    <property type="match status" value="1"/>
</dbReference>
<dbReference type="PANTHER" id="PTHR48100:SF15">
    <property type="entry name" value="SEDOHEPTULOSE 1,7-BISPHOSPHATASE"/>
    <property type="match status" value="1"/>
</dbReference>
<organism evidence="1 2">
    <name type="scientific">Nitrosovibrio tenuis</name>
    <dbReference type="NCBI Taxonomy" id="1233"/>
    <lineage>
        <taxon>Bacteria</taxon>
        <taxon>Pseudomonadati</taxon>
        <taxon>Pseudomonadota</taxon>
        <taxon>Betaproteobacteria</taxon>
        <taxon>Nitrosomonadales</taxon>
        <taxon>Nitrosomonadaceae</taxon>
        <taxon>Nitrosovibrio</taxon>
    </lineage>
</organism>
<dbReference type="SUPFAM" id="SSF53254">
    <property type="entry name" value="Phosphoglycerate mutase-like"/>
    <property type="match status" value="1"/>
</dbReference>
<dbReference type="GO" id="GO:0101006">
    <property type="term" value="F:protein histidine phosphatase activity"/>
    <property type="evidence" value="ECO:0007669"/>
    <property type="project" value="InterPro"/>
</dbReference>
<dbReference type="AlphaFoldDB" id="A0A1H7RGI8"/>
<sequence>MELILWRHAEAEDGAPDSERKLTEKGQKQAKTMAEWLKPRLPKNTLILVSPTRRTQQTAAALADDFEIVEEIGPGVSAKAILVAADWPDGKGTVVVVGHQPTLGETAALIMSNKISGWDIRKGAAWWFTHKTKNGVEEIFLHAAISPDMA</sequence>
<dbReference type="CDD" id="cd07040">
    <property type="entry name" value="HP"/>
    <property type="match status" value="1"/>
</dbReference>
<dbReference type="RefSeq" id="WP_090829539.1">
    <property type="nucleotide sequence ID" value="NZ_FOBH01000017.1"/>
</dbReference>
<reference evidence="1 2" key="1">
    <citation type="submission" date="2016-10" db="EMBL/GenBank/DDBJ databases">
        <authorList>
            <person name="de Groot N.N."/>
        </authorList>
    </citation>
    <scope>NUCLEOTIDE SEQUENCE [LARGE SCALE GENOMIC DNA]</scope>
    <source>
        <strain evidence="1 2">Nv1</strain>
    </source>
</reference>
<evidence type="ECO:0000313" key="2">
    <source>
        <dbReference type="Proteomes" id="UP000198620"/>
    </source>
</evidence>
<dbReference type="Proteomes" id="UP000198620">
    <property type="component" value="Unassembled WGS sequence"/>
</dbReference>
<dbReference type="OrthoDB" id="9814783at2"/>
<dbReference type="GO" id="GO:0070297">
    <property type="term" value="P:regulation of phosphorelay signal transduction system"/>
    <property type="evidence" value="ECO:0007669"/>
    <property type="project" value="TreeGrafter"/>
</dbReference>
<evidence type="ECO:0000313" key="1">
    <source>
        <dbReference type="EMBL" id="SEL59346.1"/>
    </source>
</evidence>
<dbReference type="InterPro" id="IPR004449">
    <property type="entry name" value="SixA"/>
</dbReference>
<accession>A0A1H7RGI8</accession>
<gene>
    <name evidence="1" type="ORF">SAMN05216387_11723</name>
</gene>
<dbReference type="InterPro" id="IPR013078">
    <property type="entry name" value="His_Pase_superF_clade-1"/>
</dbReference>
<keyword evidence="2" id="KW-1185">Reference proteome</keyword>
<name>A0A1H7RGI8_9PROT</name>
<dbReference type="InterPro" id="IPR029033">
    <property type="entry name" value="His_PPase_superfam"/>
</dbReference>
<dbReference type="NCBIfam" id="TIGR00249">
    <property type="entry name" value="sixA"/>
    <property type="match status" value="1"/>
</dbReference>